<evidence type="ECO:0000313" key="3">
    <source>
        <dbReference type="EMBL" id="MFC5501977.1"/>
    </source>
</evidence>
<sequence length="495" mass="52650">MLLRNARLLDGRIVDVFIDHGRIVTLSTPSTPPTLSSDVGPGEGPEEVDVEGRWVMPGLWDSHVHFGQWAQLSRRVDLSGARSAAEAASIVRERLAAHPPEPGTVLLGQGFRDGLWPDQPTPELLEFGDVAVALVSGDVHCMWTNRAALRALGLPEDAWLLREQEAFDLNVRLSSIADEQLDAWVVEAAAAAAARGVVGIVDLEMRDALGSWRRRFGAGFRGLRVRAGVYPGDLDAVAAAGIRTGDVVEHSDGLLVGGPFKLFTDGSLNTRTAWCYDDYPGLGGPDAAGLAIHSAAELLELARAALERGLLPAIHAIGDRATTLALDTFAALGPLPAPGGSIEHAQLIAAADLPRFAQLGVRASVQPEHAMDDRDVADHYWTGRTDRAFAYRALLDAGAELALGSDAPVAPLDPWVTLAAAVTRSRDGREPWHPEQALTIPDALRASWGGVAGVAEGGIADLVVSELDPLTASGEQLREMPVWATMVAGRWTHGR</sequence>
<feature type="region of interest" description="Disordered" evidence="1">
    <location>
        <begin position="28"/>
        <end position="47"/>
    </location>
</feature>
<evidence type="ECO:0000259" key="2">
    <source>
        <dbReference type="Pfam" id="PF07969"/>
    </source>
</evidence>
<dbReference type="InterPro" id="IPR013108">
    <property type="entry name" value="Amidohydro_3"/>
</dbReference>
<comment type="caution">
    <text evidence="3">The sequence shown here is derived from an EMBL/GenBank/DDBJ whole genome shotgun (WGS) entry which is preliminary data.</text>
</comment>
<gene>
    <name evidence="3" type="ORF">ACFPJ4_06955</name>
</gene>
<dbReference type="InterPro" id="IPR032466">
    <property type="entry name" value="Metal_Hydrolase"/>
</dbReference>
<accession>A0ABW0NRX9</accession>
<feature type="compositionally biased region" description="Low complexity" evidence="1">
    <location>
        <begin position="28"/>
        <end position="40"/>
    </location>
</feature>
<evidence type="ECO:0000313" key="4">
    <source>
        <dbReference type="Proteomes" id="UP001596039"/>
    </source>
</evidence>
<dbReference type="SUPFAM" id="SSF51556">
    <property type="entry name" value="Metallo-dependent hydrolases"/>
    <property type="match status" value="1"/>
</dbReference>
<name>A0ABW0NRX9_9MICO</name>
<dbReference type="Gene3D" id="2.30.40.10">
    <property type="entry name" value="Urease, subunit C, domain 1"/>
    <property type="match status" value="1"/>
</dbReference>
<dbReference type="EC" id="3.5.-.-" evidence="3"/>
<dbReference type="EMBL" id="JBHSMG010000001">
    <property type="protein sequence ID" value="MFC5501977.1"/>
    <property type="molecule type" value="Genomic_DNA"/>
</dbReference>
<organism evidence="3 4">
    <name type="scientific">Lysinimonas soli</name>
    <dbReference type="NCBI Taxonomy" id="1074233"/>
    <lineage>
        <taxon>Bacteria</taxon>
        <taxon>Bacillati</taxon>
        <taxon>Actinomycetota</taxon>
        <taxon>Actinomycetes</taxon>
        <taxon>Micrococcales</taxon>
        <taxon>Microbacteriaceae</taxon>
        <taxon>Lysinimonas</taxon>
    </lineage>
</organism>
<dbReference type="InterPro" id="IPR011059">
    <property type="entry name" value="Metal-dep_hydrolase_composite"/>
</dbReference>
<reference evidence="4" key="1">
    <citation type="journal article" date="2019" name="Int. J. Syst. Evol. Microbiol.">
        <title>The Global Catalogue of Microorganisms (GCM) 10K type strain sequencing project: providing services to taxonomists for standard genome sequencing and annotation.</title>
        <authorList>
            <consortium name="The Broad Institute Genomics Platform"/>
            <consortium name="The Broad Institute Genome Sequencing Center for Infectious Disease"/>
            <person name="Wu L."/>
            <person name="Ma J."/>
        </authorList>
    </citation>
    <scope>NUCLEOTIDE SEQUENCE [LARGE SCALE GENOMIC DNA]</scope>
    <source>
        <strain evidence="4">CGMCC 4.6997</strain>
    </source>
</reference>
<evidence type="ECO:0000256" key="1">
    <source>
        <dbReference type="SAM" id="MobiDB-lite"/>
    </source>
</evidence>
<dbReference type="Proteomes" id="UP001596039">
    <property type="component" value="Unassembled WGS sequence"/>
</dbReference>
<dbReference type="PANTHER" id="PTHR22642">
    <property type="entry name" value="IMIDAZOLONEPROPIONASE"/>
    <property type="match status" value="1"/>
</dbReference>
<dbReference type="RefSeq" id="WP_386739637.1">
    <property type="nucleotide sequence ID" value="NZ_JBHSMG010000001.1"/>
</dbReference>
<proteinExistence type="predicted"/>
<dbReference type="SUPFAM" id="SSF51338">
    <property type="entry name" value="Composite domain of metallo-dependent hydrolases"/>
    <property type="match status" value="1"/>
</dbReference>
<keyword evidence="4" id="KW-1185">Reference proteome</keyword>
<dbReference type="Gene3D" id="3.10.310.70">
    <property type="match status" value="1"/>
</dbReference>
<protein>
    <submittedName>
        <fullName evidence="3">Amidohydrolase</fullName>
        <ecNumber evidence="3">3.5.-.-</ecNumber>
    </submittedName>
</protein>
<feature type="domain" description="Amidohydrolase 3" evidence="2">
    <location>
        <begin position="46"/>
        <end position="491"/>
    </location>
</feature>
<dbReference type="Gene3D" id="3.20.20.140">
    <property type="entry name" value="Metal-dependent hydrolases"/>
    <property type="match status" value="1"/>
</dbReference>
<keyword evidence="3" id="KW-0378">Hydrolase</keyword>
<dbReference type="PANTHER" id="PTHR22642:SF2">
    <property type="entry name" value="PROTEIN LONG AFTER FAR-RED 3"/>
    <property type="match status" value="1"/>
</dbReference>
<dbReference type="Pfam" id="PF07969">
    <property type="entry name" value="Amidohydro_3"/>
    <property type="match status" value="1"/>
</dbReference>
<dbReference type="GO" id="GO:0016787">
    <property type="term" value="F:hydrolase activity"/>
    <property type="evidence" value="ECO:0007669"/>
    <property type="project" value="UniProtKB-KW"/>
</dbReference>